<dbReference type="PROSITE" id="PS50174">
    <property type="entry name" value="G_PATCH"/>
    <property type="match status" value="1"/>
</dbReference>
<feature type="compositionally biased region" description="Basic residues" evidence="1">
    <location>
        <begin position="260"/>
        <end position="279"/>
    </location>
</feature>
<feature type="region of interest" description="Disordered" evidence="1">
    <location>
        <begin position="68"/>
        <end position="94"/>
    </location>
</feature>
<dbReference type="InterPro" id="IPR000253">
    <property type="entry name" value="FHA_dom"/>
</dbReference>
<protein>
    <submittedName>
        <fullName evidence="4">Angiogenic factor with G patch and FHA domains 1</fullName>
    </submittedName>
</protein>
<evidence type="ECO:0000313" key="4">
    <source>
        <dbReference type="EMBL" id="JAI29606.1"/>
    </source>
</evidence>
<dbReference type="CDD" id="cd22686">
    <property type="entry name" value="FHA_AGGF1"/>
    <property type="match status" value="1"/>
</dbReference>
<evidence type="ECO:0000259" key="2">
    <source>
        <dbReference type="PROSITE" id="PS50006"/>
    </source>
</evidence>
<feature type="domain" description="FHA" evidence="2">
    <location>
        <begin position="402"/>
        <end position="453"/>
    </location>
</feature>
<dbReference type="Pfam" id="PF00498">
    <property type="entry name" value="FHA"/>
    <property type="match status" value="1"/>
</dbReference>
<organism evidence="4">
    <name type="scientific">Bactrocera latifrons</name>
    <name type="common">Malaysian fruit fly</name>
    <name type="synonym">Chaetodacus latifrons</name>
    <dbReference type="NCBI Taxonomy" id="174628"/>
    <lineage>
        <taxon>Eukaryota</taxon>
        <taxon>Metazoa</taxon>
        <taxon>Ecdysozoa</taxon>
        <taxon>Arthropoda</taxon>
        <taxon>Hexapoda</taxon>
        <taxon>Insecta</taxon>
        <taxon>Pterygota</taxon>
        <taxon>Neoptera</taxon>
        <taxon>Endopterygota</taxon>
        <taxon>Diptera</taxon>
        <taxon>Brachycera</taxon>
        <taxon>Muscomorpha</taxon>
        <taxon>Tephritoidea</taxon>
        <taxon>Tephritidae</taxon>
        <taxon>Bactrocera</taxon>
        <taxon>Bactrocera</taxon>
    </lineage>
</organism>
<dbReference type="SMART" id="SM00240">
    <property type="entry name" value="FHA"/>
    <property type="match status" value="1"/>
</dbReference>
<dbReference type="InterPro" id="IPR041591">
    <property type="entry name" value="OCRE"/>
</dbReference>
<dbReference type="SMART" id="SM00443">
    <property type="entry name" value="G_patch"/>
    <property type="match status" value="1"/>
</dbReference>
<dbReference type="Gene3D" id="2.60.200.20">
    <property type="match status" value="1"/>
</dbReference>
<gene>
    <name evidence="4" type="primary">Aggf1_8</name>
    <name evidence="4" type="ORF">c0_g1_i2</name>
</gene>
<feature type="compositionally biased region" description="Basic residues" evidence="1">
    <location>
        <begin position="241"/>
        <end position="251"/>
    </location>
</feature>
<dbReference type="InterPro" id="IPR000467">
    <property type="entry name" value="G_patch_dom"/>
</dbReference>
<accession>A0A0K8USP9</accession>
<sequence>MSDSESDSNAKQAKCSGAKFKLKKFGEIEKLESGELCAYISELHELLIKKDNKIKKYKDKYKEILRQLNNEKENSNSDKPINSSSIETNSPAPIDEKRAVDNAAAITVDNFVDDIRRAAEQAQNLNGFVYEPTSGLYYDQKTGYYYNAEYGLYYDGNNGCYYNYNQEKNVFEFHSQVQAQQIQKAAERNNASDKDVLTNYDDFDADELVAFDEFGGVITDQERLRKIKEERRQEQKDERIWRKKNKSKSIKAAKSEKLAKSKKRKHKSKKRKRARKHKHASSDSSSTADESDERDEQPSNRKSKKRARRRKSCDVEDGELSESSSSSDSSGNESDSEDSRSSGDVDRHAEGKEGKGVATFASGGRFQDIAKKYPPSLRIIVQESNLEALKVGSLSLITYKGGSLGREGNHDVIIPDLNVSKLHMRFHYDHKQSIYKCTDLGSRNGTVLNGTRMSASKQESTEYDLVHGSVLQIGQTKLLCHVHEGNSTCGLCEPGLLIETARESSATAGNTIVLTHREQLKKLQKKYGLEKEKFVEGKQNVGSYNDRAATRRIQVGSSTDGEKTQAASVNTEISSDNKGFKMLSKLGWNKGEALGKASDGSGLLEPINVASNEGKTGLGCGAATSVSVALTNADKRKIATWKKTQARYQQTDIFEDSDNSS</sequence>
<dbReference type="InterPro" id="IPR008984">
    <property type="entry name" value="SMAD_FHA_dom_sf"/>
</dbReference>
<dbReference type="CDD" id="cd16164">
    <property type="entry name" value="OCRE_VG5Q"/>
    <property type="match status" value="1"/>
</dbReference>
<reference evidence="4" key="1">
    <citation type="submission" date="2015-06" db="EMBL/GenBank/DDBJ databases">
        <authorList>
            <person name="Hoefler B.C."/>
            <person name="Straight P.D."/>
        </authorList>
    </citation>
    <scope>NUCLEOTIDE SEQUENCE</scope>
</reference>
<dbReference type="PANTHER" id="PTHR23106:SF24">
    <property type="entry name" value="ANGIOGENIC FACTOR WITH G PATCH AND FHA DOMAINS 1"/>
    <property type="match status" value="1"/>
</dbReference>
<dbReference type="GO" id="GO:0003676">
    <property type="term" value="F:nucleic acid binding"/>
    <property type="evidence" value="ECO:0007669"/>
    <property type="project" value="InterPro"/>
</dbReference>
<feature type="compositionally biased region" description="Basic residues" evidence="1">
    <location>
        <begin position="301"/>
        <end position="311"/>
    </location>
</feature>
<dbReference type="Pfam" id="PF17780">
    <property type="entry name" value="OCRE"/>
    <property type="match status" value="1"/>
</dbReference>
<dbReference type="OrthoDB" id="2538319at2759"/>
<feature type="compositionally biased region" description="Basic and acidic residues" evidence="1">
    <location>
        <begin position="229"/>
        <end position="240"/>
    </location>
</feature>
<feature type="region of interest" description="Disordered" evidence="1">
    <location>
        <begin position="229"/>
        <end position="359"/>
    </location>
</feature>
<name>A0A0K8USP9_BACLA</name>
<evidence type="ECO:0000259" key="3">
    <source>
        <dbReference type="PROSITE" id="PS50174"/>
    </source>
</evidence>
<dbReference type="InterPro" id="IPR053027">
    <property type="entry name" value="AGGF1"/>
</dbReference>
<feature type="compositionally biased region" description="Low complexity" evidence="1">
    <location>
        <begin position="321"/>
        <end position="333"/>
    </location>
</feature>
<dbReference type="PANTHER" id="PTHR23106">
    <property type="entry name" value="ANGIOGENIC FACTOR WITH G PATCH AND FHA DOMAINS 1"/>
    <property type="match status" value="1"/>
</dbReference>
<proteinExistence type="predicted"/>
<feature type="compositionally biased region" description="Polar residues" evidence="1">
    <location>
        <begin position="77"/>
        <end position="91"/>
    </location>
</feature>
<dbReference type="Pfam" id="PF01585">
    <property type="entry name" value="G-patch"/>
    <property type="match status" value="1"/>
</dbReference>
<evidence type="ECO:0000256" key="1">
    <source>
        <dbReference type="SAM" id="MobiDB-lite"/>
    </source>
</evidence>
<dbReference type="EMBL" id="GDHF01022708">
    <property type="protein sequence ID" value="JAI29606.1"/>
    <property type="molecule type" value="Transcribed_RNA"/>
</dbReference>
<feature type="compositionally biased region" description="Basic and acidic residues" evidence="1">
    <location>
        <begin position="337"/>
        <end position="355"/>
    </location>
</feature>
<dbReference type="InterPro" id="IPR035624">
    <property type="entry name" value="AGGF1_OCRE"/>
</dbReference>
<dbReference type="SUPFAM" id="SSF49879">
    <property type="entry name" value="SMAD/FHA domain"/>
    <property type="match status" value="1"/>
</dbReference>
<dbReference type="PROSITE" id="PS50006">
    <property type="entry name" value="FHA_DOMAIN"/>
    <property type="match status" value="1"/>
</dbReference>
<feature type="domain" description="G-patch" evidence="3">
    <location>
        <begin position="575"/>
        <end position="623"/>
    </location>
</feature>
<dbReference type="AlphaFoldDB" id="A0A0K8USP9"/>